<dbReference type="RefSeq" id="WP_264143909.1">
    <property type="nucleotide sequence ID" value="NZ_JAOYEY010000047.1"/>
</dbReference>
<evidence type="ECO:0000313" key="2">
    <source>
        <dbReference type="Proteomes" id="UP001526147"/>
    </source>
</evidence>
<organism evidence="1 2">
    <name type="scientific">Metabacillus halosaccharovorans</name>
    <dbReference type="NCBI Taxonomy" id="930124"/>
    <lineage>
        <taxon>Bacteria</taxon>
        <taxon>Bacillati</taxon>
        <taxon>Bacillota</taxon>
        <taxon>Bacilli</taxon>
        <taxon>Bacillales</taxon>
        <taxon>Bacillaceae</taxon>
        <taxon>Metabacillus</taxon>
    </lineage>
</organism>
<name>A0ABT3DKW8_9BACI</name>
<sequence length="417" mass="47155">MIQFSAMKGFLNDSIGQMNRSTNKLTLTNNQVVQGQVLKLFPDQKALIQIGQSKLVAQLEVPLNSFDRYWFRVRGSEQQGLQLKIIKQVNHLTNQSVAKDLLTMFQQKTSKENILLTGELAKDHIPFTKEQLLDVIEMLKNTPKRDASAFVEAAKFAIKQEYPLTENVIKSLMQTQSNVSLANQIGTLFHSLQGLDQPSNIVRQLQQSLLNLMQNSDDLLSVKQFELGGENRLTIKDITNEIQALREMLLVVSKEGEGLAKVKDQIDSLIQRLNGQTLLQQDLGPTTQMITQVPLFPLSNSDLTIQWHGKKQENGKIDPSFCRILFYLQLPTLKEMMVDVQIQNRVITISITNNFENIKPIISNHSEGLKELLNEMDYKLSAIHFNTFDTAANQPHHKEQVSITSGFGPYTGVDVKI</sequence>
<evidence type="ECO:0000313" key="1">
    <source>
        <dbReference type="EMBL" id="MCV9887642.1"/>
    </source>
</evidence>
<dbReference type="Proteomes" id="UP001526147">
    <property type="component" value="Unassembled WGS sequence"/>
</dbReference>
<comment type="caution">
    <text evidence="1">The sequence shown here is derived from an EMBL/GenBank/DDBJ whole genome shotgun (WGS) entry which is preliminary data.</text>
</comment>
<accession>A0ABT3DKW8</accession>
<dbReference type="EMBL" id="JAOYEY010000047">
    <property type="protein sequence ID" value="MCV9887642.1"/>
    <property type="molecule type" value="Genomic_DNA"/>
</dbReference>
<proteinExistence type="predicted"/>
<gene>
    <name evidence="1" type="ORF">OIH86_18535</name>
</gene>
<reference evidence="1 2" key="1">
    <citation type="submission" date="2022-10" db="EMBL/GenBank/DDBJ databases">
        <title>Draft genome assembly of moderately radiation resistant bacterium Metabacillus halosaccharovorans.</title>
        <authorList>
            <person name="Pal S."/>
            <person name="Gopinathan A."/>
        </authorList>
    </citation>
    <scope>NUCLEOTIDE SEQUENCE [LARGE SCALE GENOMIC DNA]</scope>
    <source>
        <strain evidence="1 2">VITHBRA001</strain>
    </source>
</reference>
<protein>
    <recommendedName>
        <fullName evidence="3">Flagellar hook-length control protein-like C-terminal domain-containing protein</fullName>
    </recommendedName>
</protein>
<keyword evidence="2" id="KW-1185">Reference proteome</keyword>
<evidence type="ECO:0008006" key="3">
    <source>
        <dbReference type="Google" id="ProtNLM"/>
    </source>
</evidence>